<name>A0A9N7AB24_9RHAB</name>
<protein>
    <recommendedName>
        <fullName evidence="1 9">Nucleoprotein</fullName>
        <shortName evidence="9">NP</shortName>
        <shortName evidence="9">Protein N</shortName>
    </recommendedName>
    <alternativeName>
        <fullName evidence="8 9">Nucleocapsid protein</fullName>
    </alternativeName>
</protein>
<evidence type="ECO:0000256" key="6">
    <source>
        <dbReference type="ARBA" id="ARBA00023086"/>
    </source>
</evidence>
<reference evidence="11" key="1">
    <citation type="journal article" date="2022" name="bioRxiv">
        <title>Unlocking the hidden genetic diversity of varicosaviruses, the neglected plant rhabdoviruses.</title>
        <authorList>
            <person name="Bejerman N."/>
            <person name="Dietzgen R.G."/>
            <person name="Debat H."/>
        </authorList>
    </citation>
    <scope>NUCLEOTIDE SEQUENCE</scope>
</reference>
<keyword evidence="7 9" id="KW-0687">Ribonucleoprotein</keyword>
<dbReference type="InterPro" id="IPR004902">
    <property type="entry name" value="Rhabdo_ncap_2"/>
</dbReference>
<evidence type="ECO:0000313" key="11">
    <source>
        <dbReference type="EMBL" id="DAZ90616.1"/>
    </source>
</evidence>
<organism evidence="11">
    <name type="scientific">Abies virus 1</name>
    <dbReference type="NCBI Taxonomy" id="2977948"/>
    <lineage>
        <taxon>Viruses</taxon>
        <taxon>Riboviria</taxon>
        <taxon>Orthornavirae</taxon>
        <taxon>Negarnaviricota</taxon>
        <taxon>Haploviricotina</taxon>
        <taxon>Monjiviricetes</taxon>
        <taxon>Mononegavirales</taxon>
        <taxon>Rhabdoviridae</taxon>
        <taxon>Betarhabdovirinae</taxon>
        <taxon>Alphagymnorhavirus</taxon>
        <taxon>Alphagymnorhavirus abietis</taxon>
    </lineage>
</organism>
<evidence type="ECO:0000256" key="10">
    <source>
        <dbReference type="SAM" id="MobiDB-lite"/>
    </source>
</evidence>
<proteinExistence type="inferred from homology"/>
<dbReference type="Pfam" id="PF03216">
    <property type="entry name" value="Rhabdo_ncap_2"/>
    <property type="match status" value="1"/>
</dbReference>
<keyword evidence="4 9" id="KW-0946">Virion</keyword>
<keyword evidence="6 9" id="KW-0543">Viral nucleoprotein</keyword>
<evidence type="ECO:0000256" key="4">
    <source>
        <dbReference type="ARBA" id="ARBA00022844"/>
    </source>
</evidence>
<keyword evidence="2 9" id="KW-1139">Helical capsid protein</keyword>
<evidence type="ECO:0000256" key="5">
    <source>
        <dbReference type="ARBA" id="ARBA00022884"/>
    </source>
</evidence>
<comment type="similarity">
    <text evidence="9">Belongs to the nucleorhabdovirus nucleocapsid protein family.</text>
</comment>
<accession>A0A9N7AB24</accession>
<dbReference type="GO" id="GO:0003723">
    <property type="term" value="F:RNA binding"/>
    <property type="evidence" value="ECO:0007669"/>
    <property type="project" value="UniProtKB-UniRule"/>
</dbReference>
<keyword evidence="3 9" id="KW-0167">Capsid protein</keyword>
<dbReference type="GO" id="GO:0019029">
    <property type="term" value="C:helical viral capsid"/>
    <property type="evidence" value="ECO:0007669"/>
    <property type="project" value="UniProtKB-UniRule"/>
</dbReference>
<keyword evidence="9" id="KW-1035">Host cytoplasm</keyword>
<keyword evidence="5 9" id="KW-0694">RNA-binding</keyword>
<evidence type="ECO:0000256" key="1">
    <source>
        <dbReference type="ARBA" id="ARBA00014389"/>
    </source>
</evidence>
<dbReference type="GO" id="GO:1990904">
    <property type="term" value="C:ribonucleoprotein complex"/>
    <property type="evidence" value="ECO:0007669"/>
    <property type="project" value="UniProtKB-UniRule"/>
</dbReference>
<dbReference type="GO" id="GO:0030430">
    <property type="term" value="C:host cell cytoplasm"/>
    <property type="evidence" value="ECO:0007669"/>
    <property type="project" value="UniProtKB-SubCell"/>
</dbReference>
<feature type="region of interest" description="Disordered" evidence="10">
    <location>
        <begin position="402"/>
        <end position="430"/>
    </location>
</feature>
<sequence length="430" mass="47509">MAGIQSIPVDTEFQDIKTSFTSAGTNRTDWTDKKLTGLKGFALTTMTQDQMLAMAKIVLPQLETGVSERGVAMMLNIAWNALLPGKTFERIFPESAKSGCFTMRSTGIDNADDEIIETTKASSSINWCSDDLLACQAAGFICLTLLRVAARDPRGYSTNSEKIKKKFMDHYAKGFPLAPFSVKEVSVSNIAALLQNRQIYKDTLAAFLYHARDNKIASGIIESTYAMHLRDTGMRCWSLFKENAQLLNADVGLFLTVLKIEATVKPLRCIASIIRSFECEEAELIKSQREKKTYAFARIYDSEAFLDLQTKNCIPLVLILASLNKKLRPRAVGDVMSMEAIKNTDEEVKKLYNVFAQVIYEYFNSSEASAMNNALFKHVLQRNGNIAPPPPPVVTTAQVVAQPTSGSNNPVQQPQAAQSNVTPTQPTVTT</sequence>
<evidence type="ECO:0000256" key="8">
    <source>
        <dbReference type="ARBA" id="ARBA00033344"/>
    </source>
</evidence>
<evidence type="ECO:0000256" key="3">
    <source>
        <dbReference type="ARBA" id="ARBA00022561"/>
    </source>
</evidence>
<comment type="subunit">
    <text evidence="9">Homomultimerizes to form the nucleocapsid. Binds to viral genomic RNA.</text>
</comment>
<evidence type="ECO:0000256" key="7">
    <source>
        <dbReference type="ARBA" id="ARBA00023274"/>
    </source>
</evidence>
<dbReference type="EMBL" id="BK061731">
    <property type="protein sequence ID" value="DAZ90616.1"/>
    <property type="molecule type" value="Viral_cRNA"/>
</dbReference>
<evidence type="ECO:0000256" key="9">
    <source>
        <dbReference type="RuleBase" id="RU369108"/>
    </source>
</evidence>
<comment type="function">
    <text evidence="9">Encapsidates the genome, protecting it from nucleases. The encapsidated genomic RNA is termed the nucleocapsid (NC) and serves as template for viral transcription and replication.</text>
</comment>
<evidence type="ECO:0000256" key="2">
    <source>
        <dbReference type="ARBA" id="ARBA00022497"/>
    </source>
</evidence>
<feature type="compositionally biased region" description="Polar residues" evidence="10">
    <location>
        <begin position="405"/>
        <end position="430"/>
    </location>
</feature>
<comment type="subcellular location">
    <subcellularLocation>
        <location evidence="9">Virion</location>
    </subcellularLocation>
    <subcellularLocation>
        <location evidence="9">Host cytoplasm</location>
    </subcellularLocation>
</comment>
<dbReference type="GO" id="GO:0019013">
    <property type="term" value="C:viral nucleocapsid"/>
    <property type="evidence" value="ECO:0007669"/>
    <property type="project" value="UniProtKB-UniRule"/>
</dbReference>